<reference evidence="2" key="2">
    <citation type="journal article" date="2021" name="Microbiome">
        <title>Successional dynamics and alternative stable states in a saline activated sludge microbial community over 9 years.</title>
        <authorList>
            <person name="Wang Y."/>
            <person name="Ye J."/>
            <person name="Ju F."/>
            <person name="Liu L."/>
            <person name="Boyd J.A."/>
            <person name="Deng Y."/>
            <person name="Parks D.H."/>
            <person name="Jiang X."/>
            <person name="Yin X."/>
            <person name="Woodcroft B.J."/>
            <person name="Tyson G.W."/>
            <person name="Hugenholtz P."/>
            <person name="Polz M.F."/>
            <person name="Zhang T."/>
        </authorList>
    </citation>
    <scope>NUCLEOTIDE SEQUENCE</scope>
    <source>
        <strain evidence="2">HKST-UBA12</strain>
    </source>
</reference>
<dbReference type="SUPFAM" id="SSF52540">
    <property type="entry name" value="P-loop containing nucleoside triphosphate hydrolases"/>
    <property type="match status" value="1"/>
</dbReference>
<dbReference type="InterPro" id="IPR027417">
    <property type="entry name" value="P-loop_NTPase"/>
</dbReference>
<dbReference type="EMBL" id="JAGQLI010000130">
    <property type="protein sequence ID" value="MCA9379288.1"/>
    <property type="molecule type" value="Genomic_DNA"/>
</dbReference>
<feature type="domain" description="Tr-type G" evidence="1">
    <location>
        <begin position="8"/>
        <end position="25"/>
    </location>
</feature>
<reference evidence="2" key="1">
    <citation type="submission" date="2020-04" db="EMBL/GenBank/DDBJ databases">
        <authorList>
            <person name="Zhang T."/>
        </authorList>
    </citation>
    <scope>NUCLEOTIDE SEQUENCE</scope>
    <source>
        <strain evidence="2">HKST-UBA12</strain>
    </source>
</reference>
<evidence type="ECO:0000259" key="1">
    <source>
        <dbReference type="Pfam" id="PF00009"/>
    </source>
</evidence>
<dbReference type="Gene3D" id="3.40.50.300">
    <property type="entry name" value="P-loop containing nucleotide triphosphate hydrolases"/>
    <property type="match status" value="1"/>
</dbReference>
<organism evidence="2 3">
    <name type="scientific">Candidatus Dojkabacteria bacterium</name>
    <dbReference type="NCBI Taxonomy" id="2099670"/>
    <lineage>
        <taxon>Bacteria</taxon>
        <taxon>Candidatus Dojkabacteria</taxon>
    </lineage>
</organism>
<dbReference type="Proteomes" id="UP000760819">
    <property type="component" value="Unassembled WGS sequence"/>
</dbReference>
<evidence type="ECO:0000313" key="3">
    <source>
        <dbReference type="Proteomes" id="UP000760819"/>
    </source>
</evidence>
<name>A0A955ID66_9BACT</name>
<gene>
    <name evidence="2" type="ORF">KC640_02570</name>
</gene>
<sequence>MSQVPQTKIRNVAIIAHVDHGKTTL</sequence>
<protein>
    <recommendedName>
        <fullName evidence="1">Tr-type G domain-containing protein</fullName>
    </recommendedName>
</protein>
<accession>A0A955ID66</accession>
<feature type="non-terminal residue" evidence="2">
    <location>
        <position position="25"/>
    </location>
</feature>
<dbReference type="GO" id="GO:0003924">
    <property type="term" value="F:GTPase activity"/>
    <property type="evidence" value="ECO:0007669"/>
    <property type="project" value="InterPro"/>
</dbReference>
<proteinExistence type="predicted"/>
<dbReference type="GO" id="GO:0005525">
    <property type="term" value="F:GTP binding"/>
    <property type="evidence" value="ECO:0007669"/>
    <property type="project" value="InterPro"/>
</dbReference>
<evidence type="ECO:0000313" key="2">
    <source>
        <dbReference type="EMBL" id="MCA9379288.1"/>
    </source>
</evidence>
<dbReference type="InterPro" id="IPR000795">
    <property type="entry name" value="T_Tr_GTP-bd_dom"/>
</dbReference>
<dbReference type="Pfam" id="PF00009">
    <property type="entry name" value="GTP_EFTU"/>
    <property type="match status" value="1"/>
</dbReference>
<dbReference type="AlphaFoldDB" id="A0A955ID66"/>
<comment type="caution">
    <text evidence="2">The sequence shown here is derived from an EMBL/GenBank/DDBJ whole genome shotgun (WGS) entry which is preliminary data.</text>
</comment>